<gene>
    <name evidence="2" type="ORF">Syn7803C58_101</name>
</gene>
<evidence type="ECO:0000313" key="3">
    <source>
        <dbReference type="Proteomes" id="UP000185318"/>
    </source>
</evidence>
<name>A0A0E3ESN1_9CAUD</name>
<dbReference type="Proteomes" id="UP000185318">
    <property type="component" value="Segment"/>
</dbReference>
<evidence type="ECO:0000313" key="2">
    <source>
        <dbReference type="EMBL" id="AIX16626.1"/>
    </source>
</evidence>
<protein>
    <submittedName>
        <fullName evidence="2">Uncharacterized protein</fullName>
    </submittedName>
</protein>
<evidence type="ECO:0000256" key="1">
    <source>
        <dbReference type="SAM" id="MobiDB-lite"/>
    </source>
</evidence>
<accession>A0A0E3ESN1</accession>
<feature type="region of interest" description="Disordered" evidence="1">
    <location>
        <begin position="1"/>
        <end position="35"/>
    </location>
</feature>
<reference evidence="2 3" key="1">
    <citation type="submission" date="2013-12" db="EMBL/GenBank/DDBJ databases">
        <title>Ecological redundancy of diverse viral populations within a natural community.</title>
        <authorList>
            <person name="Gregory A.C."/>
            <person name="LaButti K."/>
            <person name="Copeland A."/>
            <person name="Woyke T."/>
            <person name="Sullivan M.B."/>
        </authorList>
    </citation>
    <scope>NUCLEOTIDE SEQUENCE [LARGE SCALE GENOMIC DNA]</scope>
    <source>
        <strain evidence="2">Syn7803C58</strain>
    </source>
</reference>
<feature type="compositionally biased region" description="Basic and acidic residues" evidence="1">
    <location>
        <begin position="20"/>
        <end position="35"/>
    </location>
</feature>
<sequence length="52" mass="5873">MTKATQRPSTQSRYTSQVAQDRKAAALQRAEERRLTGSCGEDQVNRLYTVTL</sequence>
<dbReference type="EMBL" id="KJ019037">
    <property type="protein sequence ID" value="AIX16626.1"/>
    <property type="molecule type" value="Genomic_DNA"/>
</dbReference>
<organism evidence="2 3">
    <name type="scientific">Synechococcus phage ACG-2014f</name>
    <dbReference type="NCBI Taxonomy" id="1493511"/>
    <lineage>
        <taxon>Viruses</taxon>
        <taxon>Duplodnaviria</taxon>
        <taxon>Heunggongvirae</taxon>
        <taxon>Uroviricota</taxon>
        <taxon>Caudoviricetes</taxon>
        <taxon>Pantevenvirales</taxon>
        <taxon>Kyanoviridae</taxon>
        <taxon>Atlauavirus</taxon>
        <taxon>Atlauavirus tusconc8</taxon>
    </lineage>
</organism>
<proteinExistence type="predicted"/>
<feature type="compositionally biased region" description="Polar residues" evidence="1">
    <location>
        <begin position="1"/>
        <end position="19"/>
    </location>
</feature>